<gene>
    <name evidence="2" type="ORF">J3Q64DRAFT_1831930</name>
</gene>
<protein>
    <submittedName>
        <fullName evidence="2">Uncharacterized protein</fullName>
    </submittedName>
</protein>
<dbReference type="InterPro" id="IPR038279">
    <property type="entry name" value="Ndc10_dom2_sf"/>
</dbReference>
<keyword evidence="1" id="KW-0732">Signal</keyword>
<evidence type="ECO:0000256" key="1">
    <source>
        <dbReference type="SAM" id="SignalP"/>
    </source>
</evidence>
<reference evidence="2 3" key="1">
    <citation type="submission" date="2024-04" db="EMBL/GenBank/DDBJ databases">
        <title>Symmetric and asymmetric DNA N6-adenine methylation regulates different biological responses in Mucorales.</title>
        <authorList>
            <consortium name="Lawrence Berkeley National Laboratory"/>
            <person name="Lax C."/>
            <person name="Mondo S.J."/>
            <person name="Osorio-Concepcion M."/>
            <person name="Muszewska A."/>
            <person name="Corrochano-Luque M."/>
            <person name="Gutierrez G."/>
            <person name="Riley R."/>
            <person name="Lipzen A."/>
            <person name="Guo J."/>
            <person name="Hundley H."/>
            <person name="Amirebrahimi M."/>
            <person name="Ng V."/>
            <person name="Lorenzo-Gutierrez D."/>
            <person name="Binder U."/>
            <person name="Yang J."/>
            <person name="Song Y."/>
            <person name="Canovas D."/>
            <person name="Navarro E."/>
            <person name="Freitag M."/>
            <person name="Gabaldon T."/>
            <person name="Grigoriev I.V."/>
            <person name="Corrochano L.M."/>
            <person name="Nicolas F.E."/>
            <person name="Garre V."/>
        </authorList>
    </citation>
    <scope>NUCLEOTIDE SEQUENCE [LARGE SCALE GENOMIC DNA]</scope>
    <source>
        <strain evidence="2 3">L51</strain>
    </source>
</reference>
<feature type="signal peptide" evidence="1">
    <location>
        <begin position="1"/>
        <end position="22"/>
    </location>
</feature>
<evidence type="ECO:0000313" key="3">
    <source>
        <dbReference type="Proteomes" id="UP001448207"/>
    </source>
</evidence>
<proteinExistence type="predicted"/>
<evidence type="ECO:0000313" key="2">
    <source>
        <dbReference type="EMBL" id="KAL0090243.1"/>
    </source>
</evidence>
<accession>A0ABR3B4R4</accession>
<organism evidence="2 3">
    <name type="scientific">Phycomyces blakesleeanus</name>
    <dbReference type="NCBI Taxonomy" id="4837"/>
    <lineage>
        <taxon>Eukaryota</taxon>
        <taxon>Fungi</taxon>
        <taxon>Fungi incertae sedis</taxon>
        <taxon>Mucoromycota</taxon>
        <taxon>Mucoromycotina</taxon>
        <taxon>Mucoromycetes</taxon>
        <taxon>Mucorales</taxon>
        <taxon>Phycomycetaceae</taxon>
        <taxon>Phycomyces</taxon>
    </lineage>
</organism>
<dbReference type="EMBL" id="JBCLYO010000004">
    <property type="protein sequence ID" value="KAL0090243.1"/>
    <property type="molecule type" value="Genomic_DNA"/>
</dbReference>
<dbReference type="Gene3D" id="1.10.443.20">
    <property type="entry name" value="Centromere DNA-binding protein complex CBF3 subunit, domain 2"/>
    <property type="match status" value="1"/>
</dbReference>
<comment type="caution">
    <text evidence="2">The sequence shown here is derived from an EMBL/GenBank/DDBJ whole genome shotgun (WGS) entry which is preliminary data.</text>
</comment>
<feature type="chain" id="PRO_5046348613" evidence="1">
    <location>
        <begin position="23"/>
        <end position="225"/>
    </location>
</feature>
<keyword evidence="3" id="KW-1185">Reference proteome</keyword>
<dbReference type="Proteomes" id="UP001448207">
    <property type="component" value="Unassembled WGS sequence"/>
</dbReference>
<sequence length="225" mass="26228">MSSSTLLLYLDVIIDLWTQQSAKSNEEHKCESEYVDRGKLSFNDEYITTQDLTMLSARISEIPKLQTINLYSEGRSPSPCFSLTFLIRQENPDQHRKLEASAFRNKLATYLFQRFYVHNDLFLIFAESKDHFDLKVLKSEIDQTKEIRSFKAMNITICSGARISDMNNVDEMQIRKFGCWKNAIMYGAYLTSLSRKEDIPSRFWFDASLPPYSSTLEYQLATNSW</sequence>
<name>A0ABR3B4R4_PHYBL</name>